<dbReference type="PANTHER" id="PTHR42915:SF1">
    <property type="entry name" value="PEPTIDOGLYCAN BETA-N-ACETYLMURAMIDASE NAMZ"/>
    <property type="match status" value="1"/>
</dbReference>
<evidence type="ECO:0000259" key="3">
    <source>
        <dbReference type="Pfam" id="PF07075"/>
    </source>
</evidence>
<dbReference type="Gene3D" id="3.40.50.12170">
    <property type="entry name" value="Uncharacterised protein PF07075, DUF1343"/>
    <property type="match status" value="1"/>
</dbReference>
<evidence type="ECO:0000259" key="4">
    <source>
        <dbReference type="Pfam" id="PF20732"/>
    </source>
</evidence>
<dbReference type="SUPFAM" id="SSF56601">
    <property type="entry name" value="beta-lactamase/transpeptidase-like"/>
    <property type="match status" value="1"/>
</dbReference>
<dbReference type="InterPro" id="IPR008302">
    <property type="entry name" value="NamZ"/>
</dbReference>
<accession>A0A7M2X0T7</accession>
<protein>
    <submittedName>
        <fullName evidence="5">DUF1343 domain-containing protein</fullName>
    </submittedName>
</protein>
<dbReference type="InterPro" id="IPR001466">
    <property type="entry name" value="Beta-lactam-related"/>
</dbReference>
<feature type="domain" description="Peptidoglycan beta-N-acetylmuramidase NamZ C-terminal" evidence="4">
    <location>
        <begin position="653"/>
        <end position="802"/>
    </location>
</feature>
<feature type="compositionally biased region" description="Basic and acidic residues" evidence="1">
    <location>
        <begin position="250"/>
        <end position="262"/>
    </location>
</feature>
<name>A0A7M2X0T7_9BACT</name>
<proteinExistence type="predicted"/>
<dbReference type="KEGG" id="hbs:IPV69_08395"/>
<sequence>MPAHRIHANAKIPSLLLVVGVLLAGCRGGAEKASSQPLRQPLPQPEVTTRPAFDQNRMADADRAITDAIGRGEIPGAVLVVGRGDRTGGTIIYKKAYGNRAVQPASLPMATDTLFDMASLSKPMGCASSVMVLIERGRIDPNRPVATYLPEFGQNGKDKITVAQLLLHQGGLIPDNALADYQNSPAVAWEKICSLKPQTPAGTAFKYTDVGYIVLGKLVEKVSGQSLNDFARENIFEPAGMTSTGYLPPPDRKQNAAPTEQREGRWMIGEVHDPRAYLLGGVAGHAGLFSTADDTGRFCRMLLNGGTIDGRQVFKPSTVALMTRPQSLPDGTNLRTFGFDCDTAYSSPRGERFPKGVSFGHTGFTGTSLWIDPVNDSFVVLLTNSVHPNGKGKATPLRRQIGTIAAEALLGPQPGTSATATPAAESTGPVATGIDVLAQNGFAPLRGKRVALVTNQTGIDRRGRRTVDLLAAADGVKLVKLFSPEHGLFGMLDDKVSDMTDPKTGLHVYSLYGKTRKPTPEMMAGVDTLVFDIQDAGARYYTYVSTMGLCMEACAAARVTMVVLDRPNPTTGNIVDGPIADDKSLNFVGYAPIPVSHGMTVGELAKMYNLDRKIGCDLQVIEMTGWRRDLWFDQTGLTWINPSPNLRSPTQALLYLGIGQIEMTNVSVGRGTDFPFEVVAAPWIDAEKLSAALTAEKLPGLSFAPITFTPTASKFANTACFGVRISVTDRTTVEPVKLGTALAWHLRRLGGDTFEIDKVNVLLKSEATIAAIKSAKTPSEIASTWPETLAAFRATRAKYLIYR</sequence>
<dbReference type="Pfam" id="PF07075">
    <property type="entry name" value="NamZ_N"/>
    <property type="match status" value="1"/>
</dbReference>
<gene>
    <name evidence="5" type="ORF">IPV69_08395</name>
</gene>
<dbReference type="PANTHER" id="PTHR42915">
    <property type="entry name" value="HYPOTHETICAL 460 KDA PROTEIN IN FEUA-SIGW INTERGENIC REGION [PRECURSOR]"/>
    <property type="match status" value="1"/>
</dbReference>
<evidence type="ECO:0000313" key="6">
    <source>
        <dbReference type="Proteomes" id="UP000593765"/>
    </source>
</evidence>
<feature type="domain" description="Beta-lactamase-related" evidence="2">
    <location>
        <begin position="62"/>
        <end position="396"/>
    </location>
</feature>
<dbReference type="Proteomes" id="UP000593765">
    <property type="component" value="Chromosome"/>
</dbReference>
<dbReference type="Pfam" id="PF20732">
    <property type="entry name" value="NamZ_C"/>
    <property type="match status" value="1"/>
</dbReference>
<dbReference type="PROSITE" id="PS51257">
    <property type="entry name" value="PROKAR_LIPOPROTEIN"/>
    <property type="match status" value="1"/>
</dbReference>
<dbReference type="InterPro" id="IPR012338">
    <property type="entry name" value="Beta-lactam/transpept-like"/>
</dbReference>
<dbReference type="Gene3D" id="3.90.1150.140">
    <property type="match status" value="1"/>
</dbReference>
<reference evidence="5 6" key="1">
    <citation type="submission" date="2020-10" db="EMBL/GenBank/DDBJ databases">
        <title>Wide distribution of Phycisphaera-like planctomycetes from WD2101 soil group in peatlands and genome analysis of the first cultivated representative.</title>
        <authorList>
            <person name="Dedysh S.N."/>
            <person name="Beletsky A.V."/>
            <person name="Ivanova A."/>
            <person name="Kulichevskaya I.S."/>
            <person name="Suzina N.E."/>
            <person name="Philippov D.A."/>
            <person name="Rakitin A.L."/>
            <person name="Mardanov A.V."/>
            <person name="Ravin N.V."/>
        </authorList>
    </citation>
    <scope>NUCLEOTIDE SEQUENCE [LARGE SCALE GENOMIC DNA]</scope>
    <source>
        <strain evidence="5 6">M1803</strain>
    </source>
</reference>
<dbReference type="RefSeq" id="WP_206294605.1">
    <property type="nucleotide sequence ID" value="NZ_CP063458.1"/>
</dbReference>
<dbReference type="GO" id="GO:0033922">
    <property type="term" value="F:peptidoglycan beta-N-acetylmuramidase activity"/>
    <property type="evidence" value="ECO:0007669"/>
    <property type="project" value="InterPro"/>
</dbReference>
<evidence type="ECO:0000256" key="1">
    <source>
        <dbReference type="SAM" id="MobiDB-lite"/>
    </source>
</evidence>
<dbReference type="InterPro" id="IPR048502">
    <property type="entry name" value="NamZ_N"/>
</dbReference>
<evidence type="ECO:0000259" key="2">
    <source>
        <dbReference type="Pfam" id="PF00144"/>
    </source>
</evidence>
<dbReference type="Gene3D" id="3.40.710.10">
    <property type="entry name" value="DD-peptidase/beta-lactamase superfamily"/>
    <property type="match status" value="1"/>
</dbReference>
<feature type="region of interest" description="Disordered" evidence="1">
    <location>
        <begin position="31"/>
        <end position="50"/>
    </location>
</feature>
<dbReference type="AlphaFoldDB" id="A0A7M2X0T7"/>
<keyword evidence="6" id="KW-1185">Reference proteome</keyword>
<evidence type="ECO:0000313" key="5">
    <source>
        <dbReference type="EMBL" id="QOV91357.1"/>
    </source>
</evidence>
<organism evidence="5 6">
    <name type="scientific">Humisphaera borealis</name>
    <dbReference type="NCBI Taxonomy" id="2807512"/>
    <lineage>
        <taxon>Bacteria</taxon>
        <taxon>Pseudomonadati</taxon>
        <taxon>Planctomycetota</taxon>
        <taxon>Phycisphaerae</taxon>
        <taxon>Tepidisphaerales</taxon>
        <taxon>Tepidisphaeraceae</taxon>
        <taxon>Humisphaera</taxon>
    </lineage>
</organism>
<feature type="domain" description="Peptidoglycan beta-N-acetylmuramidase NamZ N-terminal" evidence="3">
    <location>
        <begin position="450"/>
        <end position="648"/>
    </location>
</feature>
<dbReference type="InterPro" id="IPR048503">
    <property type="entry name" value="NamZ_C"/>
</dbReference>
<feature type="region of interest" description="Disordered" evidence="1">
    <location>
        <begin position="241"/>
        <end position="262"/>
    </location>
</feature>
<dbReference type="EMBL" id="CP063458">
    <property type="protein sequence ID" value="QOV91357.1"/>
    <property type="molecule type" value="Genomic_DNA"/>
</dbReference>
<dbReference type="Pfam" id="PF00144">
    <property type="entry name" value="Beta-lactamase"/>
    <property type="match status" value="1"/>
</dbReference>